<dbReference type="PANTHER" id="PTHR43358:SF4">
    <property type="entry name" value="ALPHA_BETA HYDROLASE FOLD-1 DOMAIN-CONTAINING PROTEIN"/>
    <property type="match status" value="1"/>
</dbReference>
<sequence length="324" mass="35895">MKPNNRRRWSRRLLVLVLLLFVGLNAIAFMQAWRLTHFVASGPRAPRPEQLSAVQRLRLALTGLPTPRPRNDSLPAFPFQTVRFPSLNGLLEAWYAAPLGPRRGTVALFHGYGGSKSHLRHEAAAFRSLGWAVLLVDEEGSGGSAGSRTTVGYREAEDVAAAVRYLRGRAGAGPAQPLVLYGVSMGAAAITRAEAELGVRPTANILECPYGTMRQAVINRFRLLHAPVYPVADLLLFWGGVQNGFWAYGLNPETYARRINTPTLLLWGTADRRVLRAETDSIFAHLAGPKQRVDFLGSGHEPYWRRHPQQWQQVVAGWLGQLPR</sequence>
<protein>
    <submittedName>
        <fullName evidence="2">Alpha/beta hydrolase</fullName>
    </submittedName>
</protein>
<accession>A0A7Y0FKT2</accession>
<organism evidence="2 3">
    <name type="scientific">Hymenobacter polaris</name>
    <dbReference type="NCBI Taxonomy" id="2682546"/>
    <lineage>
        <taxon>Bacteria</taxon>
        <taxon>Pseudomonadati</taxon>
        <taxon>Bacteroidota</taxon>
        <taxon>Cytophagia</taxon>
        <taxon>Cytophagales</taxon>
        <taxon>Hymenobacteraceae</taxon>
        <taxon>Hymenobacter</taxon>
    </lineage>
</organism>
<dbReference type="InterPro" id="IPR022742">
    <property type="entry name" value="Hydrolase_4"/>
</dbReference>
<evidence type="ECO:0000313" key="2">
    <source>
        <dbReference type="EMBL" id="NML63885.1"/>
    </source>
</evidence>
<gene>
    <name evidence="2" type="ORF">HHL22_01575</name>
</gene>
<comment type="caution">
    <text evidence="2">The sequence shown here is derived from an EMBL/GenBank/DDBJ whole genome shotgun (WGS) entry which is preliminary data.</text>
</comment>
<evidence type="ECO:0000259" key="1">
    <source>
        <dbReference type="Pfam" id="PF12146"/>
    </source>
</evidence>
<name>A0A7Y0FKT2_9BACT</name>
<feature type="domain" description="Serine aminopeptidase S33" evidence="1">
    <location>
        <begin position="101"/>
        <end position="224"/>
    </location>
</feature>
<dbReference type="InterPro" id="IPR029058">
    <property type="entry name" value="AB_hydrolase_fold"/>
</dbReference>
<dbReference type="RefSeq" id="WP_169529217.1">
    <property type="nucleotide sequence ID" value="NZ_JABBGH010000001.1"/>
</dbReference>
<proteinExistence type="predicted"/>
<keyword evidence="3" id="KW-1185">Reference proteome</keyword>
<dbReference type="EMBL" id="JABBGH010000001">
    <property type="protein sequence ID" value="NML63885.1"/>
    <property type="molecule type" value="Genomic_DNA"/>
</dbReference>
<dbReference type="PANTHER" id="PTHR43358">
    <property type="entry name" value="ALPHA/BETA-HYDROLASE"/>
    <property type="match status" value="1"/>
</dbReference>
<dbReference type="InterPro" id="IPR052920">
    <property type="entry name" value="DNA-binding_regulatory"/>
</dbReference>
<reference evidence="2 3" key="1">
    <citation type="submission" date="2020-04" db="EMBL/GenBank/DDBJ databases">
        <title>Hymenobacter polaris sp. nov., isolated from Arctic soil.</title>
        <authorList>
            <person name="Dahal R.H."/>
        </authorList>
    </citation>
    <scope>NUCLEOTIDE SEQUENCE [LARGE SCALE GENOMIC DNA]</scope>
    <source>
        <strain evidence="2 3">RP-2-7</strain>
    </source>
</reference>
<dbReference type="Pfam" id="PF12146">
    <property type="entry name" value="Hydrolase_4"/>
    <property type="match status" value="1"/>
</dbReference>
<dbReference type="GO" id="GO:0016787">
    <property type="term" value="F:hydrolase activity"/>
    <property type="evidence" value="ECO:0007669"/>
    <property type="project" value="UniProtKB-KW"/>
</dbReference>
<dbReference type="Proteomes" id="UP000559626">
    <property type="component" value="Unassembled WGS sequence"/>
</dbReference>
<keyword evidence="2" id="KW-0378">Hydrolase</keyword>
<dbReference type="Gene3D" id="3.40.50.1820">
    <property type="entry name" value="alpha/beta hydrolase"/>
    <property type="match status" value="1"/>
</dbReference>
<dbReference type="AlphaFoldDB" id="A0A7Y0FKT2"/>
<dbReference type="SUPFAM" id="SSF53474">
    <property type="entry name" value="alpha/beta-Hydrolases"/>
    <property type="match status" value="1"/>
</dbReference>
<evidence type="ECO:0000313" key="3">
    <source>
        <dbReference type="Proteomes" id="UP000559626"/>
    </source>
</evidence>